<name>A0A0E9XK30_ANGAN</name>
<dbReference type="EMBL" id="GBXM01005811">
    <property type="protein sequence ID" value="JAI02767.1"/>
    <property type="molecule type" value="Transcribed_RNA"/>
</dbReference>
<reference evidence="1" key="1">
    <citation type="submission" date="2014-11" db="EMBL/GenBank/DDBJ databases">
        <authorList>
            <person name="Amaro Gonzalez C."/>
        </authorList>
    </citation>
    <scope>NUCLEOTIDE SEQUENCE</scope>
</reference>
<organism evidence="1">
    <name type="scientific">Anguilla anguilla</name>
    <name type="common">European freshwater eel</name>
    <name type="synonym">Muraena anguilla</name>
    <dbReference type="NCBI Taxonomy" id="7936"/>
    <lineage>
        <taxon>Eukaryota</taxon>
        <taxon>Metazoa</taxon>
        <taxon>Chordata</taxon>
        <taxon>Craniata</taxon>
        <taxon>Vertebrata</taxon>
        <taxon>Euteleostomi</taxon>
        <taxon>Actinopterygii</taxon>
        <taxon>Neopterygii</taxon>
        <taxon>Teleostei</taxon>
        <taxon>Anguilliformes</taxon>
        <taxon>Anguillidae</taxon>
        <taxon>Anguilla</taxon>
    </lineage>
</organism>
<evidence type="ECO:0000313" key="1">
    <source>
        <dbReference type="EMBL" id="JAI02767.1"/>
    </source>
</evidence>
<proteinExistence type="predicted"/>
<dbReference type="AlphaFoldDB" id="A0A0E9XK30"/>
<accession>A0A0E9XK30</accession>
<reference evidence="1" key="2">
    <citation type="journal article" date="2015" name="Fish Shellfish Immunol.">
        <title>Early steps in the European eel (Anguilla anguilla)-Vibrio vulnificus interaction in the gills: Role of the RtxA13 toxin.</title>
        <authorList>
            <person name="Callol A."/>
            <person name="Pajuelo D."/>
            <person name="Ebbesson L."/>
            <person name="Teles M."/>
            <person name="MacKenzie S."/>
            <person name="Amaro C."/>
        </authorList>
    </citation>
    <scope>NUCLEOTIDE SEQUENCE</scope>
</reference>
<protein>
    <submittedName>
        <fullName evidence="1">Uncharacterized protein</fullName>
    </submittedName>
</protein>
<sequence length="52" mass="6058">MKTPVSFLLNYHPLPCVKYNMTLYIQNLIPEVCQDFGDTLNKMNVFQGLHLD</sequence>